<reference evidence="5 6" key="1">
    <citation type="submission" date="2019-07" db="EMBL/GenBank/DDBJ databases">
        <title>Genome sequencing for Ferrovibrio sp. K5.</title>
        <authorList>
            <person name="Park S.-J."/>
        </authorList>
    </citation>
    <scope>NUCLEOTIDE SEQUENCE [LARGE SCALE GENOMIC DNA]</scope>
    <source>
        <strain evidence="5 6">K5</strain>
    </source>
</reference>
<dbReference type="InterPro" id="IPR026040">
    <property type="entry name" value="HyI-like"/>
</dbReference>
<evidence type="ECO:0000256" key="3">
    <source>
        <dbReference type="PIRSR" id="PIRSR006241-50"/>
    </source>
</evidence>
<evidence type="ECO:0000313" key="5">
    <source>
        <dbReference type="EMBL" id="QDO99173.1"/>
    </source>
</evidence>
<proteinExistence type="inferred from homology"/>
<dbReference type="NCBIfam" id="NF043033">
    <property type="entry name" value="OxoTetrIsom"/>
    <property type="match status" value="1"/>
</dbReference>
<feature type="active site" description="Proton donor/acceptor" evidence="3">
    <location>
        <position position="143"/>
    </location>
</feature>
<dbReference type="EMBL" id="CP041636">
    <property type="protein sequence ID" value="QDO99173.1"/>
    <property type="molecule type" value="Genomic_DNA"/>
</dbReference>
<dbReference type="Proteomes" id="UP000317496">
    <property type="component" value="Chromosome"/>
</dbReference>
<dbReference type="InterPro" id="IPR050417">
    <property type="entry name" value="Sugar_Epim/Isomerase"/>
</dbReference>
<protein>
    <submittedName>
        <fullName evidence="5">Hydroxypyruvate isomerase family protein</fullName>
    </submittedName>
</protein>
<organism evidence="5 6">
    <name type="scientific">Ferrovibrio terrae</name>
    <dbReference type="NCBI Taxonomy" id="2594003"/>
    <lineage>
        <taxon>Bacteria</taxon>
        <taxon>Pseudomonadati</taxon>
        <taxon>Pseudomonadota</taxon>
        <taxon>Alphaproteobacteria</taxon>
        <taxon>Rhodospirillales</taxon>
        <taxon>Rhodospirillaceae</taxon>
        <taxon>Ferrovibrio</taxon>
    </lineage>
</organism>
<keyword evidence="6" id="KW-1185">Reference proteome</keyword>
<feature type="active site" description="Proton donor/acceptor" evidence="3">
    <location>
        <position position="240"/>
    </location>
</feature>
<accession>A0A516H5V2</accession>
<dbReference type="GO" id="GO:0008903">
    <property type="term" value="F:hydroxypyruvate isomerase activity"/>
    <property type="evidence" value="ECO:0007669"/>
    <property type="project" value="TreeGrafter"/>
</dbReference>
<dbReference type="AlphaFoldDB" id="A0A516H5V2"/>
<dbReference type="InterPro" id="IPR036237">
    <property type="entry name" value="Xyl_isomerase-like_sf"/>
</dbReference>
<keyword evidence="1 2" id="KW-0413">Isomerase</keyword>
<evidence type="ECO:0000313" key="6">
    <source>
        <dbReference type="Proteomes" id="UP000317496"/>
    </source>
</evidence>
<dbReference type="Gene3D" id="3.20.20.150">
    <property type="entry name" value="Divalent-metal-dependent TIM barrel enzymes"/>
    <property type="match status" value="1"/>
</dbReference>
<sequence>MPRFAANLSFLFQDEPFLDRFAAAADQGFQAVEFMFPYDHSAAAVASAVRAAGVQVVLFNTPAGDWAKGERGLAALPSRRQDFRAAMARTFEYAEAFNCPRIHVVAGMQPSGADRRAMEACFMDNLAWAAQQAAGMGRMLMLEPLNQRDNPGFFLSDFDFAEKVITDIGAPNLRLQFDVYHAQITHGDITKRIERQMPWIGHVQIANPPDRREPGNGEIDYRYILETFDRLGYDGWIGCEYRPTGSTVESLGWIRDYGVVPPKKPTNP</sequence>
<comment type="similarity">
    <text evidence="2">Belongs to the hyi family.</text>
</comment>
<evidence type="ECO:0000259" key="4">
    <source>
        <dbReference type="Pfam" id="PF01261"/>
    </source>
</evidence>
<dbReference type="InterPro" id="IPR053398">
    <property type="entry name" value="HPT_OtnI_isomerases"/>
</dbReference>
<dbReference type="KEGG" id="fer:FNB15_18675"/>
<dbReference type="Pfam" id="PF01261">
    <property type="entry name" value="AP_endonuc_2"/>
    <property type="match status" value="1"/>
</dbReference>
<feature type="domain" description="Xylose isomerase-like TIM barrel" evidence="4">
    <location>
        <begin position="21"/>
        <end position="256"/>
    </location>
</feature>
<dbReference type="SUPFAM" id="SSF51658">
    <property type="entry name" value="Xylose isomerase-like"/>
    <property type="match status" value="1"/>
</dbReference>
<evidence type="ECO:0000256" key="1">
    <source>
        <dbReference type="ARBA" id="ARBA00023235"/>
    </source>
</evidence>
<dbReference type="InterPro" id="IPR013022">
    <property type="entry name" value="Xyl_isomerase-like_TIM-brl"/>
</dbReference>
<name>A0A516H5V2_9PROT</name>
<dbReference type="PIRSF" id="PIRSF006241">
    <property type="entry name" value="HyI"/>
    <property type="match status" value="1"/>
</dbReference>
<dbReference type="FunFam" id="3.20.20.150:FF:000007">
    <property type="entry name" value="Hydroxypyruvate isomerase"/>
    <property type="match status" value="1"/>
</dbReference>
<dbReference type="OrthoDB" id="9786584at2"/>
<dbReference type="PANTHER" id="PTHR43489">
    <property type="entry name" value="ISOMERASE"/>
    <property type="match status" value="1"/>
</dbReference>
<dbReference type="PANTHER" id="PTHR43489:SF6">
    <property type="entry name" value="HYDROXYPYRUVATE ISOMERASE-RELATED"/>
    <property type="match status" value="1"/>
</dbReference>
<dbReference type="GO" id="GO:0046487">
    <property type="term" value="P:glyoxylate metabolic process"/>
    <property type="evidence" value="ECO:0007669"/>
    <property type="project" value="TreeGrafter"/>
</dbReference>
<keyword evidence="5" id="KW-0670">Pyruvate</keyword>
<dbReference type="RefSeq" id="WP_144258169.1">
    <property type="nucleotide sequence ID" value="NZ_CP041636.1"/>
</dbReference>
<evidence type="ECO:0000256" key="2">
    <source>
        <dbReference type="PIRNR" id="PIRNR006241"/>
    </source>
</evidence>
<gene>
    <name evidence="5" type="ORF">FNB15_18675</name>
</gene>